<dbReference type="AlphaFoldDB" id="A0A510N611"/>
<protein>
    <submittedName>
        <fullName evidence="1">Basic protein bp4</fullName>
    </submittedName>
</protein>
<reference evidence="1" key="2">
    <citation type="journal article" date="2015" name="Life">
        <title>A manual curation strategy to improve genome annotation: application to a set of haloarchael genomes.</title>
        <authorList>
            <person name="Pfeiffer F."/>
            <person name="Oesterhelt D."/>
        </authorList>
    </citation>
    <scope>NUCLEOTIDE SEQUENCE</scope>
    <source>
        <strain evidence="1">NRC-1</strain>
    </source>
</reference>
<reference evidence="1" key="3">
    <citation type="journal article" date="2019" name="Microbiol. Resour. Announc.">
        <title>The genome of the Halobacterium salinarum type strain is closely related to that of the laboratory strains NRC-1 and R1.</title>
        <authorList>
            <person name="Pfeiffer F."/>
            <person name="Marchfelder A."/>
            <person name="Habermann B.H."/>
            <person name="Dyall-Smith M."/>
        </authorList>
    </citation>
    <scope>NUCLEOTIDE SEQUENCE</scope>
    <source>
        <strain evidence="1">NRC-1</strain>
    </source>
</reference>
<sequence>MACLQHCRLQERFERRPTYRLEKCEPRCCNSRLARAPVPQLQKPC</sequence>
<gene>
    <name evidence="1" type="ORF">VNG_0994b</name>
</gene>
<organism evidence="1">
    <name type="scientific">Halobacterium salinarum (strain ATCC 700922 / JCM 11081 / NRC-1)</name>
    <name type="common">Halobacterium halobium</name>
    <dbReference type="NCBI Taxonomy" id="64091"/>
    <lineage>
        <taxon>Archaea</taxon>
        <taxon>Methanobacteriati</taxon>
        <taxon>Methanobacteriota</taxon>
        <taxon>Stenosarchaea group</taxon>
        <taxon>Halobacteria</taxon>
        <taxon>Halobacteriales</taxon>
        <taxon>Halobacteriaceae</taxon>
        <taxon>Halobacterium</taxon>
        <taxon>Halobacterium salinarum NRC-34001</taxon>
    </lineage>
</organism>
<name>A0A510N611_HALSA</name>
<proteinExistence type="predicted"/>
<evidence type="ECO:0000313" key="1">
    <source>
        <dbReference type="EMBL" id="DAC78121.1"/>
    </source>
</evidence>
<dbReference type="EMBL" id="BK010829">
    <property type="protein sequence ID" value="DAC78121.1"/>
    <property type="molecule type" value="Genomic_DNA"/>
</dbReference>
<accession>A0A510N611</accession>
<reference evidence="1" key="1">
    <citation type="journal article" date="2008" name="Genomics">
        <title>Evolution in the laboratory: the genome of Halobacterium salinarum strain R1 compared to that of strain NRC-1.</title>
        <authorList>
            <person name="Pfeiffer F."/>
            <person name="Schuster S.C."/>
            <person name="Broicher A."/>
            <person name="Falb M."/>
            <person name="Palm P."/>
            <person name="Rodewald K."/>
            <person name="Ruepp A."/>
            <person name="Soppa J."/>
            <person name="Tittor J."/>
            <person name="Oesterhelt D."/>
        </authorList>
    </citation>
    <scope>NUCLEOTIDE SEQUENCE</scope>
    <source>
        <strain evidence="1">NRC-1</strain>
    </source>
</reference>